<dbReference type="eggNOG" id="COG0303">
    <property type="taxonomic scope" value="Bacteria"/>
</dbReference>
<keyword evidence="7 11" id="KW-0479">Metal-binding</keyword>
<keyword evidence="6 11" id="KW-0808">Transferase</keyword>
<dbReference type="EC" id="2.10.1.1" evidence="11"/>
<dbReference type="Pfam" id="PF03453">
    <property type="entry name" value="MoeA_N"/>
    <property type="match status" value="1"/>
</dbReference>
<dbReference type="GO" id="GO:0061599">
    <property type="term" value="F:molybdopterin molybdotransferase activity"/>
    <property type="evidence" value="ECO:0007669"/>
    <property type="project" value="UniProtKB-UniRule"/>
</dbReference>
<dbReference type="Pfam" id="PF00994">
    <property type="entry name" value="MoCF_biosynth"/>
    <property type="match status" value="1"/>
</dbReference>
<dbReference type="EMBL" id="AQQY01000001">
    <property type="protein sequence ID" value="KCV83415.1"/>
    <property type="molecule type" value="Genomic_DNA"/>
</dbReference>
<proteinExistence type="inferred from homology"/>
<evidence type="ECO:0000256" key="6">
    <source>
        <dbReference type="ARBA" id="ARBA00022679"/>
    </source>
</evidence>
<keyword evidence="5 11" id="KW-0500">Molybdenum</keyword>
<evidence type="ECO:0000256" key="9">
    <source>
        <dbReference type="ARBA" id="ARBA00023150"/>
    </source>
</evidence>
<dbReference type="STRING" id="1461693.ATO10_01600"/>
<accession>A0A058ZQ86</accession>
<dbReference type="CDD" id="cd00887">
    <property type="entry name" value="MoeA"/>
    <property type="match status" value="1"/>
</dbReference>
<dbReference type="SMART" id="SM00852">
    <property type="entry name" value="MoCF_biosynth"/>
    <property type="match status" value="1"/>
</dbReference>
<dbReference type="InterPro" id="IPR036425">
    <property type="entry name" value="MoaB/Mog-like_dom_sf"/>
</dbReference>
<gene>
    <name evidence="13" type="ORF">ATO10_01600</name>
</gene>
<dbReference type="OrthoDB" id="9804758at2"/>
<dbReference type="InterPro" id="IPR038987">
    <property type="entry name" value="MoeA-like"/>
</dbReference>
<comment type="caution">
    <text evidence="13">The sequence shown here is derived from an EMBL/GenBank/DDBJ whole genome shotgun (WGS) entry which is preliminary data.</text>
</comment>
<dbReference type="Gene3D" id="2.40.340.10">
    <property type="entry name" value="MoeA, C-terminal, domain IV"/>
    <property type="match status" value="1"/>
</dbReference>
<keyword evidence="9 11" id="KW-0501">Molybdenum cofactor biosynthesis</keyword>
<dbReference type="InterPro" id="IPR005110">
    <property type="entry name" value="MoeA_linker/N"/>
</dbReference>
<evidence type="ECO:0000256" key="4">
    <source>
        <dbReference type="ARBA" id="ARBA00010763"/>
    </source>
</evidence>
<organism evidence="13 14">
    <name type="scientific">Actibacterium atlanticum</name>
    <dbReference type="NCBI Taxonomy" id="1461693"/>
    <lineage>
        <taxon>Bacteria</taxon>
        <taxon>Pseudomonadati</taxon>
        <taxon>Pseudomonadota</taxon>
        <taxon>Alphaproteobacteria</taxon>
        <taxon>Rhodobacterales</taxon>
        <taxon>Roseobacteraceae</taxon>
        <taxon>Actibacterium</taxon>
    </lineage>
</organism>
<evidence type="ECO:0000256" key="3">
    <source>
        <dbReference type="ARBA" id="ARBA00005046"/>
    </source>
</evidence>
<dbReference type="InterPro" id="IPR036688">
    <property type="entry name" value="MoeA_C_domain_IV_sf"/>
</dbReference>
<comment type="similarity">
    <text evidence="4 11">Belongs to the MoeA family.</text>
</comment>
<dbReference type="PANTHER" id="PTHR10192:SF5">
    <property type="entry name" value="GEPHYRIN"/>
    <property type="match status" value="1"/>
</dbReference>
<dbReference type="Gene3D" id="3.40.980.10">
    <property type="entry name" value="MoaB/Mog-like domain"/>
    <property type="match status" value="1"/>
</dbReference>
<keyword evidence="8 11" id="KW-0460">Magnesium</keyword>
<protein>
    <recommendedName>
        <fullName evidence="11">Molybdopterin molybdenumtransferase</fullName>
        <ecNumber evidence="11">2.10.1.1</ecNumber>
    </recommendedName>
</protein>
<evidence type="ECO:0000313" key="13">
    <source>
        <dbReference type="EMBL" id="KCV83415.1"/>
    </source>
</evidence>
<dbReference type="UniPathway" id="UPA00344"/>
<comment type="function">
    <text evidence="2 11">Catalyzes the insertion of molybdate into adenylated molybdopterin with the concomitant release of AMP.</text>
</comment>
<evidence type="ECO:0000259" key="12">
    <source>
        <dbReference type="SMART" id="SM00852"/>
    </source>
</evidence>
<evidence type="ECO:0000256" key="1">
    <source>
        <dbReference type="ARBA" id="ARBA00001946"/>
    </source>
</evidence>
<evidence type="ECO:0000256" key="11">
    <source>
        <dbReference type="RuleBase" id="RU365090"/>
    </source>
</evidence>
<keyword evidence="14" id="KW-1185">Reference proteome</keyword>
<comment type="pathway">
    <text evidence="3 11">Cofactor biosynthesis; molybdopterin biosynthesis.</text>
</comment>
<reference evidence="13 14" key="1">
    <citation type="submission" date="2013-04" db="EMBL/GenBank/DDBJ databases">
        <title>Shimia sp. 22II-S11-Z10 Genome Sequencing.</title>
        <authorList>
            <person name="Lai Q."/>
            <person name="Li G."/>
            <person name="Shao Z."/>
        </authorList>
    </citation>
    <scope>NUCLEOTIDE SEQUENCE [LARGE SCALE GENOMIC DNA]</scope>
    <source>
        <strain evidence="14">22II-S11-Z10</strain>
    </source>
</reference>
<evidence type="ECO:0000256" key="5">
    <source>
        <dbReference type="ARBA" id="ARBA00022505"/>
    </source>
</evidence>
<dbReference type="AlphaFoldDB" id="A0A058ZQ86"/>
<comment type="cofactor">
    <cofactor evidence="1 11">
        <name>Mg(2+)</name>
        <dbReference type="ChEBI" id="CHEBI:18420"/>
    </cofactor>
</comment>
<dbReference type="InterPro" id="IPR005111">
    <property type="entry name" value="MoeA_C_domain_IV"/>
</dbReference>
<dbReference type="SUPFAM" id="SSF63867">
    <property type="entry name" value="MoeA C-terminal domain-like"/>
    <property type="match status" value="1"/>
</dbReference>
<evidence type="ECO:0000256" key="2">
    <source>
        <dbReference type="ARBA" id="ARBA00002901"/>
    </source>
</evidence>
<evidence type="ECO:0000256" key="10">
    <source>
        <dbReference type="ARBA" id="ARBA00047317"/>
    </source>
</evidence>
<dbReference type="PATRIC" id="fig|1461693.3.peg.336"/>
<dbReference type="Proteomes" id="UP000024836">
    <property type="component" value="Unassembled WGS sequence"/>
</dbReference>
<dbReference type="Pfam" id="PF03454">
    <property type="entry name" value="MoeA_C"/>
    <property type="match status" value="1"/>
</dbReference>
<dbReference type="Gene3D" id="3.90.105.10">
    <property type="entry name" value="Molybdopterin biosynthesis moea protein, domain 2"/>
    <property type="match status" value="1"/>
</dbReference>
<dbReference type="GO" id="GO:0046872">
    <property type="term" value="F:metal ion binding"/>
    <property type="evidence" value="ECO:0007669"/>
    <property type="project" value="UniProtKB-UniRule"/>
</dbReference>
<name>A0A058ZQ86_9RHOB</name>
<dbReference type="Gene3D" id="2.170.190.11">
    <property type="entry name" value="Molybdopterin biosynthesis moea protein, domain 3"/>
    <property type="match status" value="1"/>
</dbReference>
<dbReference type="InterPro" id="IPR036135">
    <property type="entry name" value="MoeA_linker/N_sf"/>
</dbReference>
<dbReference type="GO" id="GO:0006777">
    <property type="term" value="P:Mo-molybdopterin cofactor biosynthetic process"/>
    <property type="evidence" value="ECO:0007669"/>
    <property type="project" value="UniProtKB-UniRule"/>
</dbReference>
<feature type="domain" description="MoaB/Mog" evidence="12">
    <location>
        <begin position="173"/>
        <end position="310"/>
    </location>
</feature>
<dbReference type="NCBIfam" id="NF045515">
    <property type="entry name" value="Glp_gephyrin"/>
    <property type="match status" value="1"/>
</dbReference>
<evidence type="ECO:0000313" key="14">
    <source>
        <dbReference type="Proteomes" id="UP000024836"/>
    </source>
</evidence>
<evidence type="ECO:0000256" key="7">
    <source>
        <dbReference type="ARBA" id="ARBA00022723"/>
    </source>
</evidence>
<dbReference type="PANTHER" id="PTHR10192">
    <property type="entry name" value="MOLYBDOPTERIN BIOSYNTHESIS PROTEIN"/>
    <property type="match status" value="1"/>
</dbReference>
<dbReference type="SUPFAM" id="SSF63882">
    <property type="entry name" value="MoeA N-terminal region -like"/>
    <property type="match status" value="1"/>
</dbReference>
<dbReference type="FunFam" id="3.40.980.10:FF:000004">
    <property type="entry name" value="Molybdopterin molybdenumtransferase"/>
    <property type="match status" value="1"/>
</dbReference>
<dbReference type="GO" id="GO:0005829">
    <property type="term" value="C:cytosol"/>
    <property type="evidence" value="ECO:0007669"/>
    <property type="project" value="TreeGrafter"/>
</dbReference>
<sequence>MISVEEALGHIFALSKPLGTEVISLAEAAGRVLAVPAKARRDQPPFNASAMDGYALKGIESDLHAQFKVIGESAAGAGFQGRVGAGQCVRIFTGAPVPEGTDKVVIQENTSRSGDTITITDDPGQASHIRQQGADFSVGAEVSAPRVLRPADLALLAAMNVAEVTVSTRPQVAIIATGNELVMPGEEPGPDQIVASNSFGLKAMIEAEGGIARMLPIARDTEASLKQVFALAEGADLVLTIGGASVGDHDLVGQVAADLGMDQSFYKVAMRPGKPLMAGRMGNAAMIGLPGNPVSALVCGQVFVLPALRAMMGLGQAPAPRKTAPLASDLPANGPREHYMRARLTNEGLDAFGSQDSALLTVLSEARALIARPPHDPARNAGELVEYLPV</sequence>
<dbReference type="RefSeq" id="WP_035247161.1">
    <property type="nucleotide sequence ID" value="NZ_AQQY01000001.1"/>
</dbReference>
<dbReference type="SUPFAM" id="SSF53218">
    <property type="entry name" value="Molybdenum cofactor biosynthesis proteins"/>
    <property type="match status" value="1"/>
</dbReference>
<evidence type="ECO:0000256" key="8">
    <source>
        <dbReference type="ARBA" id="ARBA00022842"/>
    </source>
</evidence>
<comment type="catalytic activity">
    <reaction evidence="10">
        <text>adenylyl-molybdopterin + molybdate = Mo-molybdopterin + AMP + H(+)</text>
        <dbReference type="Rhea" id="RHEA:35047"/>
        <dbReference type="ChEBI" id="CHEBI:15378"/>
        <dbReference type="ChEBI" id="CHEBI:36264"/>
        <dbReference type="ChEBI" id="CHEBI:62727"/>
        <dbReference type="ChEBI" id="CHEBI:71302"/>
        <dbReference type="ChEBI" id="CHEBI:456215"/>
        <dbReference type="EC" id="2.10.1.1"/>
    </reaction>
</comment>
<dbReference type="InterPro" id="IPR001453">
    <property type="entry name" value="MoaB/Mog_dom"/>
</dbReference>